<organism evidence="1 2">
    <name type="scientific">Araneus ventricosus</name>
    <name type="common">Orbweaver spider</name>
    <name type="synonym">Epeira ventricosa</name>
    <dbReference type="NCBI Taxonomy" id="182803"/>
    <lineage>
        <taxon>Eukaryota</taxon>
        <taxon>Metazoa</taxon>
        <taxon>Ecdysozoa</taxon>
        <taxon>Arthropoda</taxon>
        <taxon>Chelicerata</taxon>
        <taxon>Arachnida</taxon>
        <taxon>Araneae</taxon>
        <taxon>Araneomorphae</taxon>
        <taxon>Entelegynae</taxon>
        <taxon>Araneoidea</taxon>
        <taxon>Araneidae</taxon>
        <taxon>Araneus</taxon>
    </lineage>
</organism>
<protein>
    <recommendedName>
        <fullName evidence="3">RNase H type-1 domain-containing protein</fullName>
    </recommendedName>
</protein>
<dbReference type="Proteomes" id="UP000499080">
    <property type="component" value="Unassembled WGS sequence"/>
</dbReference>
<comment type="caution">
    <text evidence="1">The sequence shown here is derived from an EMBL/GenBank/DDBJ whole genome shotgun (WGS) entry which is preliminary data.</text>
</comment>
<dbReference type="EMBL" id="BGPR01005994">
    <property type="protein sequence ID" value="GBN15186.1"/>
    <property type="molecule type" value="Genomic_DNA"/>
</dbReference>
<name>A0A4Y2LNP9_ARAVE</name>
<reference evidence="1 2" key="1">
    <citation type="journal article" date="2019" name="Sci. Rep.">
        <title>Orb-weaving spider Araneus ventricosus genome elucidates the spidroin gene catalogue.</title>
        <authorList>
            <person name="Kono N."/>
            <person name="Nakamura H."/>
            <person name="Ohtoshi R."/>
            <person name="Moran D.A.P."/>
            <person name="Shinohara A."/>
            <person name="Yoshida Y."/>
            <person name="Fujiwara M."/>
            <person name="Mori M."/>
            <person name="Tomita M."/>
            <person name="Arakawa K."/>
        </authorList>
    </citation>
    <scope>NUCLEOTIDE SEQUENCE [LARGE SCALE GENOMIC DNA]</scope>
</reference>
<keyword evidence="2" id="KW-1185">Reference proteome</keyword>
<accession>A0A4Y2LNP9</accession>
<evidence type="ECO:0000313" key="2">
    <source>
        <dbReference type="Proteomes" id="UP000499080"/>
    </source>
</evidence>
<dbReference type="AlphaFoldDB" id="A0A4Y2LNP9"/>
<gene>
    <name evidence="1" type="ORF">AVEN_117112_1</name>
</gene>
<evidence type="ECO:0008006" key="3">
    <source>
        <dbReference type="Google" id="ProtNLM"/>
    </source>
</evidence>
<evidence type="ECO:0000313" key="1">
    <source>
        <dbReference type="EMBL" id="GBN15186.1"/>
    </source>
</evidence>
<proteinExistence type="predicted"/>
<sequence>MGNEQADRTAKSAVAPMDMTIPAVDLKKHVKMLLYSKWQEQRDLETNNCCETLCATLALINKQESGRTSNSFAYRSYQIYSSSLVIR</sequence>